<evidence type="ECO:0000313" key="4">
    <source>
        <dbReference type="EMBL" id="CAB1369703.1"/>
    </source>
</evidence>
<dbReference type="AlphaFoldDB" id="A0A6S6Y2Y3"/>
<dbReference type="InterPro" id="IPR036271">
    <property type="entry name" value="Tet_transcr_reg_TetR-rel_C_sf"/>
</dbReference>
<dbReference type="Pfam" id="PF00440">
    <property type="entry name" value="TetR_N"/>
    <property type="match status" value="1"/>
</dbReference>
<organism evidence="4 5">
    <name type="scientific">Denitratisoma oestradiolicum</name>
    <dbReference type="NCBI Taxonomy" id="311182"/>
    <lineage>
        <taxon>Bacteria</taxon>
        <taxon>Pseudomonadati</taxon>
        <taxon>Pseudomonadota</taxon>
        <taxon>Betaproteobacteria</taxon>
        <taxon>Nitrosomonadales</taxon>
        <taxon>Sterolibacteriaceae</taxon>
        <taxon>Denitratisoma</taxon>
    </lineage>
</organism>
<proteinExistence type="predicted"/>
<keyword evidence="2" id="KW-0238">DNA-binding</keyword>
<accession>A0A6S6Y2Y3</accession>
<gene>
    <name evidence="4" type="ORF">DENOEST_2538</name>
</gene>
<dbReference type="EMBL" id="LR778301">
    <property type="protein sequence ID" value="CAB1369703.1"/>
    <property type="molecule type" value="Genomic_DNA"/>
</dbReference>
<reference evidence="4 5" key="1">
    <citation type="submission" date="2020-03" db="EMBL/GenBank/DDBJ databases">
        <authorList>
            <consortium name="Genoscope - CEA"/>
            <person name="William W."/>
        </authorList>
    </citation>
    <scope>NUCLEOTIDE SEQUENCE [LARGE SCALE GENOMIC DNA]</scope>
    <source>
        <strain evidence="5">DSM 16959</strain>
    </source>
</reference>
<dbReference type="Gene3D" id="1.10.357.10">
    <property type="entry name" value="Tetracycline Repressor, domain 2"/>
    <property type="match status" value="1"/>
</dbReference>
<dbReference type="InterPro" id="IPR050109">
    <property type="entry name" value="HTH-type_TetR-like_transc_reg"/>
</dbReference>
<dbReference type="KEGG" id="doe:DENOEST_2538"/>
<name>A0A6S6Y2Y3_9PROT</name>
<dbReference type="PANTHER" id="PTHR30055:SF234">
    <property type="entry name" value="HTH-TYPE TRANSCRIPTIONAL REGULATOR BETI"/>
    <property type="match status" value="1"/>
</dbReference>
<dbReference type="PANTHER" id="PTHR30055">
    <property type="entry name" value="HTH-TYPE TRANSCRIPTIONAL REGULATOR RUTR"/>
    <property type="match status" value="1"/>
</dbReference>
<evidence type="ECO:0000256" key="2">
    <source>
        <dbReference type="ARBA" id="ARBA00023125"/>
    </source>
</evidence>
<dbReference type="SUPFAM" id="SSF46689">
    <property type="entry name" value="Homeodomain-like"/>
    <property type="match status" value="1"/>
</dbReference>
<sequence>MAETKPKTVKGEAREQILVAAKKLIVLHGVDGVSTRAINQAAGVSAGILHYHFGNLEGVVEALLERHMVPLMKARLSAMQSLEQQPEVTVRAVMDAVIMPLAKKLIDEGDTGVGYVRFLARLYSDHNPTVTKIAGKYMGQNPDITFRLLQRALPHLAPQVIRLRTLPFAHGLLNTLADPNLFATETGGSQALSKKEKWKRVGTLIEFLCGGLSAPSDIKFE</sequence>
<dbReference type="SUPFAM" id="SSF48498">
    <property type="entry name" value="Tetracyclin repressor-like, C-terminal domain"/>
    <property type="match status" value="1"/>
</dbReference>
<keyword evidence="5" id="KW-1185">Reference proteome</keyword>
<dbReference type="Pfam" id="PF17939">
    <property type="entry name" value="TetR_C_30"/>
    <property type="match status" value="1"/>
</dbReference>
<evidence type="ECO:0000256" key="3">
    <source>
        <dbReference type="ARBA" id="ARBA00023163"/>
    </source>
</evidence>
<dbReference type="PRINTS" id="PR00455">
    <property type="entry name" value="HTHTETR"/>
</dbReference>
<evidence type="ECO:0000256" key="1">
    <source>
        <dbReference type="ARBA" id="ARBA00023015"/>
    </source>
</evidence>
<protein>
    <submittedName>
        <fullName evidence="4">Uncharacterized protein</fullName>
    </submittedName>
</protein>
<dbReference type="InterPro" id="IPR001647">
    <property type="entry name" value="HTH_TetR"/>
</dbReference>
<evidence type="ECO:0000313" key="5">
    <source>
        <dbReference type="Proteomes" id="UP000515733"/>
    </source>
</evidence>
<dbReference type="GO" id="GO:0000976">
    <property type="term" value="F:transcription cis-regulatory region binding"/>
    <property type="evidence" value="ECO:0007669"/>
    <property type="project" value="TreeGrafter"/>
</dbReference>
<dbReference type="PROSITE" id="PS50977">
    <property type="entry name" value="HTH_TETR_2"/>
    <property type="match status" value="1"/>
</dbReference>
<keyword evidence="1" id="KW-0805">Transcription regulation</keyword>
<dbReference type="InterPro" id="IPR041586">
    <property type="entry name" value="PsrA_TetR_C"/>
</dbReference>
<dbReference type="InterPro" id="IPR009057">
    <property type="entry name" value="Homeodomain-like_sf"/>
</dbReference>
<dbReference type="OrthoDB" id="5816932at2"/>
<dbReference type="GO" id="GO:0003700">
    <property type="term" value="F:DNA-binding transcription factor activity"/>
    <property type="evidence" value="ECO:0007669"/>
    <property type="project" value="TreeGrafter"/>
</dbReference>
<dbReference type="Proteomes" id="UP000515733">
    <property type="component" value="Chromosome"/>
</dbReference>
<keyword evidence="3" id="KW-0804">Transcription</keyword>
<dbReference type="RefSeq" id="WP_145771295.1">
    <property type="nucleotide sequence ID" value="NZ_LR778301.1"/>
</dbReference>